<dbReference type="InterPro" id="IPR037522">
    <property type="entry name" value="HD_GYP_dom"/>
</dbReference>
<dbReference type="GO" id="GO:0008081">
    <property type="term" value="F:phosphoric diester hydrolase activity"/>
    <property type="evidence" value="ECO:0007669"/>
    <property type="project" value="UniProtKB-ARBA"/>
</dbReference>
<dbReference type="InterPro" id="IPR003018">
    <property type="entry name" value="GAF"/>
</dbReference>
<dbReference type="SUPFAM" id="SSF55781">
    <property type="entry name" value="GAF domain-like"/>
    <property type="match status" value="1"/>
</dbReference>
<dbReference type="OrthoDB" id="9763857at2"/>
<dbReference type="eggNOG" id="COG3437">
    <property type="taxonomic scope" value="Bacteria"/>
</dbReference>
<evidence type="ECO:0000313" key="3">
    <source>
        <dbReference type="Proteomes" id="UP000001235"/>
    </source>
</evidence>
<dbReference type="eggNOG" id="COG2203">
    <property type="taxonomic scope" value="Bacteria"/>
</dbReference>
<evidence type="ECO:0000259" key="1">
    <source>
        <dbReference type="PROSITE" id="PS51832"/>
    </source>
</evidence>
<evidence type="ECO:0000313" key="2">
    <source>
        <dbReference type="EMBL" id="ADL54131.1"/>
    </source>
</evidence>
<dbReference type="STRING" id="395494.Galf_0086"/>
<proteinExistence type="predicted"/>
<dbReference type="InterPro" id="IPR003607">
    <property type="entry name" value="HD/PDEase_dom"/>
</dbReference>
<dbReference type="RefSeq" id="WP_013292074.1">
    <property type="nucleotide sequence ID" value="NC_014394.1"/>
</dbReference>
<dbReference type="SMART" id="SM00471">
    <property type="entry name" value="HDc"/>
    <property type="match status" value="1"/>
</dbReference>
<dbReference type="Gene3D" id="1.10.3210.10">
    <property type="entry name" value="Hypothetical protein af1432"/>
    <property type="match status" value="1"/>
</dbReference>
<reference evidence="2 3" key="1">
    <citation type="submission" date="2010-08" db="EMBL/GenBank/DDBJ databases">
        <title>Complete sequence of Gallionella capsiferriformans ES-2.</title>
        <authorList>
            <consortium name="US DOE Joint Genome Institute"/>
            <person name="Lucas S."/>
            <person name="Copeland A."/>
            <person name="Lapidus A."/>
            <person name="Cheng J.-F."/>
            <person name="Bruce D."/>
            <person name="Goodwin L."/>
            <person name="Pitluck S."/>
            <person name="Chertkov O."/>
            <person name="Davenport K.W."/>
            <person name="Detter J.C."/>
            <person name="Han C."/>
            <person name="Tapia R."/>
            <person name="Land M."/>
            <person name="Hauser L."/>
            <person name="Chang Y.-J."/>
            <person name="Jeffries C."/>
            <person name="Kyrpides N."/>
            <person name="Ivanova N."/>
            <person name="Mikhailova N."/>
            <person name="Shelobolina E.S."/>
            <person name="Picardal F."/>
            <person name="Roden E."/>
            <person name="Emerson D."/>
            <person name="Woyke T."/>
        </authorList>
    </citation>
    <scope>NUCLEOTIDE SEQUENCE [LARGE SCALE GENOMIC DNA]</scope>
    <source>
        <strain evidence="2 3">ES-2</strain>
    </source>
</reference>
<dbReference type="Gene3D" id="3.30.450.40">
    <property type="match status" value="1"/>
</dbReference>
<dbReference type="Proteomes" id="UP000001235">
    <property type="component" value="Chromosome"/>
</dbReference>
<dbReference type="Pfam" id="PF13185">
    <property type="entry name" value="GAF_2"/>
    <property type="match status" value="1"/>
</dbReference>
<dbReference type="PANTHER" id="PTHR45228:SF1">
    <property type="entry name" value="CYCLIC DI-GMP PHOSPHODIESTERASE TM_0186"/>
    <property type="match status" value="1"/>
</dbReference>
<gene>
    <name evidence="2" type="ordered locus">Galf_0086</name>
</gene>
<dbReference type="HOGENOM" id="CLU_000445_92_13_4"/>
<dbReference type="PANTHER" id="PTHR45228">
    <property type="entry name" value="CYCLIC DI-GMP PHOSPHODIESTERASE TM_0186-RELATED"/>
    <property type="match status" value="1"/>
</dbReference>
<dbReference type="CDD" id="cd00077">
    <property type="entry name" value="HDc"/>
    <property type="match status" value="1"/>
</dbReference>
<dbReference type="EMBL" id="CP002159">
    <property type="protein sequence ID" value="ADL54131.1"/>
    <property type="molecule type" value="Genomic_DNA"/>
</dbReference>
<dbReference type="AlphaFoldDB" id="D9SI74"/>
<protein>
    <submittedName>
        <fullName evidence="2">Metal dependent phosphohydrolase</fullName>
    </submittedName>
</protein>
<dbReference type="InterPro" id="IPR052020">
    <property type="entry name" value="Cyclic_di-GMP/3'3'-cGAMP_PDE"/>
</dbReference>
<name>D9SI74_GALCS</name>
<accession>D9SI74</accession>
<feature type="domain" description="HD-GYP" evidence="1">
    <location>
        <begin position="165"/>
        <end position="373"/>
    </location>
</feature>
<dbReference type="SUPFAM" id="SSF109604">
    <property type="entry name" value="HD-domain/PDEase-like"/>
    <property type="match status" value="1"/>
</dbReference>
<keyword evidence="2" id="KW-0378">Hydrolase</keyword>
<dbReference type="InterPro" id="IPR029016">
    <property type="entry name" value="GAF-like_dom_sf"/>
</dbReference>
<sequence length="373" mass="42546">MQEFEHQLQLSDLDTHHTLSKKISYIHDIVCQNYPHIDRLAIAKYDRHDDILRTYVGSRKGNNPLTLYEAKLSEVPSLLKLARNRETRIINDLRVFPDSKSTHSRRILDRGFRSSYTIPLYNDGQFIGMLFFNSNQCDAFNESNLTYLDMIAHLLTSLLATELNQFITLYGAMKTATQFTHHRDPETGMHLERMARYSRLIAFTLGAAHSIDDEFVERILRHAPLHDVGKISIPDRILLKPGPLTIEEFSEMKTHTTKGRKIIDAMLLNFNIKCVNDIEMIRNIVAYHHESMDGNGYPEGLAGKNIPLEARIVAVADVFDALTSVRPYKAAWSNAQAFAELERMSHFKLDPDCVAALLGCQGEILKIQSDFAD</sequence>
<dbReference type="Pfam" id="PF13487">
    <property type="entry name" value="HD_5"/>
    <property type="match status" value="1"/>
</dbReference>
<dbReference type="KEGG" id="gca:Galf_0086"/>
<organism evidence="2 3">
    <name type="scientific">Gallionella capsiferriformans (strain ES-2)</name>
    <name type="common">Gallionella ferruginea capsiferriformans (strain ES-2)</name>
    <dbReference type="NCBI Taxonomy" id="395494"/>
    <lineage>
        <taxon>Bacteria</taxon>
        <taxon>Pseudomonadati</taxon>
        <taxon>Pseudomonadota</taxon>
        <taxon>Betaproteobacteria</taxon>
        <taxon>Nitrosomonadales</taxon>
        <taxon>Gallionellaceae</taxon>
        <taxon>Gallionella</taxon>
    </lineage>
</organism>
<keyword evidence="3" id="KW-1185">Reference proteome</keyword>
<dbReference type="PROSITE" id="PS51832">
    <property type="entry name" value="HD_GYP"/>
    <property type="match status" value="1"/>
</dbReference>